<dbReference type="SUPFAM" id="SSF53850">
    <property type="entry name" value="Periplasmic binding protein-like II"/>
    <property type="match status" value="1"/>
</dbReference>
<reference evidence="2 3" key="1">
    <citation type="submission" date="2013-04" db="EMBL/GenBank/DDBJ databases">
        <title>The Genome Sequence of Treponema vincentii F0403.</title>
        <authorList>
            <consortium name="The Broad Institute Genomics Platform"/>
            <person name="Earl A."/>
            <person name="Ward D."/>
            <person name="Feldgarden M."/>
            <person name="Gevers D."/>
            <person name="Leonetti C."/>
            <person name="Izard J."/>
            <person name="Walker B."/>
            <person name="Young S."/>
            <person name="Zeng Q."/>
            <person name="Gargeya S."/>
            <person name="Fitzgerald M."/>
            <person name="Haas B."/>
            <person name="Abouelleil A."/>
            <person name="Allen A.W."/>
            <person name="Alvarado L."/>
            <person name="Arachchi H.M."/>
            <person name="Berlin A.M."/>
            <person name="Chapman S.B."/>
            <person name="Gainer-Dewar J."/>
            <person name="Goldberg J."/>
            <person name="Griggs A."/>
            <person name="Gujja S."/>
            <person name="Hansen M."/>
            <person name="Howarth C."/>
            <person name="Imamovic A."/>
            <person name="Ireland A."/>
            <person name="Larimer J."/>
            <person name="McCowan C."/>
            <person name="Murphy C."/>
            <person name="Pearson M."/>
            <person name="Poon T.W."/>
            <person name="Priest M."/>
            <person name="Roberts A."/>
            <person name="Saif S."/>
            <person name="Shea T."/>
            <person name="Sisk P."/>
            <person name="Sykes S."/>
            <person name="Wortman J."/>
            <person name="Nusbaum C."/>
            <person name="Birren B."/>
        </authorList>
    </citation>
    <scope>NUCLEOTIDE SEQUENCE [LARGE SCALE GENOMIC DNA]</scope>
    <source>
        <strain evidence="2 3">F0403</strain>
    </source>
</reference>
<feature type="chain" id="PRO_5004511681" evidence="1">
    <location>
        <begin position="24"/>
        <end position="416"/>
    </location>
</feature>
<dbReference type="PROSITE" id="PS51257">
    <property type="entry name" value="PROKAR_LIPOPROTEIN"/>
    <property type="match status" value="1"/>
</dbReference>
<organism evidence="2 3">
    <name type="scientific">Treponema vincentii F0403</name>
    <dbReference type="NCBI Taxonomy" id="1125702"/>
    <lineage>
        <taxon>Bacteria</taxon>
        <taxon>Pseudomonadati</taxon>
        <taxon>Spirochaetota</taxon>
        <taxon>Spirochaetia</taxon>
        <taxon>Spirochaetales</taxon>
        <taxon>Treponemataceae</taxon>
        <taxon>Treponema</taxon>
    </lineage>
</organism>
<evidence type="ECO:0000256" key="1">
    <source>
        <dbReference type="SAM" id="SignalP"/>
    </source>
</evidence>
<gene>
    <name evidence="2" type="ORF">HMPREF1222_00801</name>
</gene>
<feature type="signal peptide" evidence="1">
    <location>
        <begin position="1"/>
        <end position="23"/>
    </location>
</feature>
<name>S3MEN5_9SPIR</name>
<comment type="caution">
    <text evidence="2">The sequence shown here is derived from an EMBL/GenBank/DDBJ whole genome shotgun (WGS) entry which is preliminary data.</text>
</comment>
<dbReference type="RefSeq" id="WP_016518312.1">
    <property type="nucleotide sequence ID" value="NZ_KE332512.1"/>
</dbReference>
<dbReference type="Proteomes" id="UP000014605">
    <property type="component" value="Unassembled WGS sequence"/>
</dbReference>
<sequence>MSMKNFLFAAALTCCMLTACKNAEDSIAVIWTDRIEFISYCEAFNSAQSRYKIVVSYKENPSDALTNTSEQPDIVIGPWLRGDATRVKFSKLGGILSKTKIDPDIFYPLLFELGNINGAQYLLPVSFNLPTVIFSASQKNLVKTNFTLSLEEMRTLAAEYNSKNGSEYTKMGFSPRWDTDFLYVSAQGFNVSFEETKNFFSWNDKALQELIAYTRRWSEEVNTDAAAEDEFQFKYLYDPPYTLVTNGRCLFWYMPSDKLFSLNNEKLKSLDYRWMNYNGKTPLQDEIIYAGICKKAKNTAAARAFLLWFFNEESQKNLLARSQTDNMIAPSFGLAGGFSSLKNVTENIFPVYYPLLLKHLPQTDDFSAPRILPHNWLLLKKEIIFPYLRDQTRMLTGDEKPASLNRRLSDWYKKPR</sequence>
<evidence type="ECO:0000313" key="3">
    <source>
        <dbReference type="Proteomes" id="UP000014605"/>
    </source>
</evidence>
<dbReference type="GeneID" id="301460987"/>
<dbReference type="Gene3D" id="3.40.190.10">
    <property type="entry name" value="Periplasmic binding protein-like II"/>
    <property type="match status" value="1"/>
</dbReference>
<accession>S3MEN5</accession>
<dbReference type="PATRIC" id="fig|1125702.3.peg.838"/>
<dbReference type="AlphaFoldDB" id="S3MEN5"/>
<proteinExistence type="predicted"/>
<evidence type="ECO:0000313" key="2">
    <source>
        <dbReference type="EMBL" id="EPF47524.1"/>
    </source>
</evidence>
<keyword evidence="1" id="KW-0732">Signal</keyword>
<dbReference type="HOGENOM" id="CLU_648813_0_0_12"/>
<dbReference type="EMBL" id="ATFC01000003">
    <property type="protein sequence ID" value="EPF47524.1"/>
    <property type="molecule type" value="Genomic_DNA"/>
</dbReference>
<keyword evidence="3" id="KW-1185">Reference proteome</keyword>
<protein>
    <submittedName>
        <fullName evidence="2">Uncharacterized protein</fullName>
    </submittedName>
</protein>